<dbReference type="SUPFAM" id="SSF81321">
    <property type="entry name" value="Family A G protein-coupled receptor-like"/>
    <property type="match status" value="1"/>
</dbReference>
<feature type="domain" description="G-protein coupled receptors family 1 profile" evidence="16">
    <location>
        <begin position="89"/>
        <end position="336"/>
    </location>
</feature>
<feature type="disulfide bond" evidence="11">
    <location>
        <begin position="144"/>
        <end position="223"/>
    </location>
</feature>
<dbReference type="PRINTS" id="PR01430">
    <property type="entry name" value="PROTEASEAR4"/>
</dbReference>
<evidence type="ECO:0000256" key="9">
    <source>
        <dbReference type="ARBA" id="ARBA00023180"/>
    </source>
</evidence>
<keyword evidence="5 12" id="KW-0297">G-protein coupled receptor</keyword>
<protein>
    <submittedName>
        <fullName evidence="18">Proteinase-activated receptor 3-like</fullName>
    </submittedName>
</protein>
<dbReference type="PRINTS" id="PR00237">
    <property type="entry name" value="GPCRRHODOPSN"/>
</dbReference>
<evidence type="ECO:0000256" key="8">
    <source>
        <dbReference type="ARBA" id="ARBA00023170"/>
    </source>
</evidence>
<dbReference type="InterPro" id="IPR003912">
    <property type="entry name" value="Protea_act_rcpt"/>
</dbReference>
<feature type="signal peptide" evidence="15">
    <location>
        <begin position="1"/>
        <end position="29"/>
    </location>
</feature>
<keyword evidence="4 14" id="KW-1133">Transmembrane helix</keyword>
<evidence type="ECO:0000256" key="7">
    <source>
        <dbReference type="ARBA" id="ARBA00023157"/>
    </source>
</evidence>
<organism evidence="17 18">
    <name type="scientific">Geotrypetes seraphini</name>
    <name type="common">Gaboon caecilian</name>
    <name type="synonym">Caecilia seraphini</name>
    <dbReference type="NCBI Taxonomy" id="260995"/>
    <lineage>
        <taxon>Eukaryota</taxon>
        <taxon>Metazoa</taxon>
        <taxon>Chordata</taxon>
        <taxon>Craniata</taxon>
        <taxon>Vertebrata</taxon>
        <taxon>Euteleostomi</taxon>
        <taxon>Amphibia</taxon>
        <taxon>Gymnophiona</taxon>
        <taxon>Geotrypetes</taxon>
    </lineage>
</organism>
<dbReference type="GO" id="GO:0005886">
    <property type="term" value="C:plasma membrane"/>
    <property type="evidence" value="ECO:0007669"/>
    <property type="project" value="UniProtKB-SubCell"/>
</dbReference>
<evidence type="ECO:0000256" key="14">
    <source>
        <dbReference type="SAM" id="Phobius"/>
    </source>
</evidence>
<evidence type="ECO:0000256" key="2">
    <source>
        <dbReference type="ARBA" id="ARBA00022475"/>
    </source>
</evidence>
<evidence type="ECO:0000256" key="12">
    <source>
        <dbReference type="RuleBase" id="RU000688"/>
    </source>
</evidence>
<keyword evidence="15" id="KW-0732">Signal</keyword>
<dbReference type="InParanoid" id="A0A6P8PNS1"/>
<keyword evidence="3 12" id="KW-0812">Transmembrane</keyword>
<keyword evidence="2" id="KW-1003">Cell membrane</keyword>
<dbReference type="OrthoDB" id="9370401at2759"/>
<evidence type="ECO:0000313" key="17">
    <source>
        <dbReference type="Proteomes" id="UP000515159"/>
    </source>
</evidence>
<dbReference type="FunFam" id="1.20.1070.10:FF:000040">
    <property type="entry name" value="Coagulation factor 2 (thrombin) receptor"/>
    <property type="match status" value="1"/>
</dbReference>
<keyword evidence="9" id="KW-0325">Glycoprotein</keyword>
<evidence type="ECO:0000256" key="10">
    <source>
        <dbReference type="ARBA" id="ARBA00023224"/>
    </source>
</evidence>
<evidence type="ECO:0000256" key="11">
    <source>
        <dbReference type="PIRSR" id="PIRSR603912-52"/>
    </source>
</evidence>
<feature type="transmembrane region" description="Helical" evidence="14">
    <location>
        <begin position="109"/>
        <end position="129"/>
    </location>
</feature>
<evidence type="ECO:0000256" key="13">
    <source>
        <dbReference type="SAM" id="MobiDB-lite"/>
    </source>
</evidence>
<evidence type="ECO:0000256" key="6">
    <source>
        <dbReference type="ARBA" id="ARBA00023136"/>
    </source>
</evidence>
<sequence length="387" mass="43922">MTKWHVPVTVPAVCAMIFLFLTFFSLCQARNCDKEPDAPKGRRLRPLLTRSNSSKFSLDEAVQAHLTGLLTTRILPIIYSIILLIGLPANGLAFWILAAKTKKISSTLLLLNLSIADLLFGLVLPLKIFYHFYGNNWLFGEILCRATSALFYGNIYCSILFLMCISLDRYISLVHPFMARSLPRRKAAVCVSFAIWFVVIAAVIPFLLTQQSSSYANVDFTTCHDVEVKCKDNWLASYFLGLVILGFAIPFVVIVYCYGAILIKLMGKKKDLHHIICLFVLVLLTFVLCFSPSNILLFLHSLWDKQERHQHNELYIWYTIAQAFGSFSACIDPFIYYYTSKEFRTMVKSAVCCCKEEDRQTSGRTSDKPTSGRTSDKPILNQSISHH</sequence>
<evidence type="ECO:0000256" key="1">
    <source>
        <dbReference type="ARBA" id="ARBA00004651"/>
    </source>
</evidence>
<feature type="transmembrane region" description="Helical" evidence="14">
    <location>
        <begin position="275"/>
        <end position="303"/>
    </location>
</feature>
<dbReference type="InterPro" id="IPR000276">
    <property type="entry name" value="GPCR_Rhodpsn"/>
</dbReference>
<feature type="transmembrane region" description="Helical" evidence="14">
    <location>
        <begin position="238"/>
        <end position="263"/>
    </location>
</feature>
<dbReference type="InterPro" id="IPR017452">
    <property type="entry name" value="GPCR_Rhodpsn_7TM"/>
</dbReference>
<comment type="subcellular location">
    <subcellularLocation>
        <location evidence="1">Cell membrane</location>
        <topology evidence="1">Multi-pass membrane protein</topology>
    </subcellularLocation>
</comment>
<proteinExistence type="inferred from homology"/>
<dbReference type="PANTHER" id="PTHR24232:SF110">
    <property type="entry name" value="PROTEINASE-ACTIVATED RECEPTOR 3 ISOFORM X1"/>
    <property type="match status" value="1"/>
</dbReference>
<keyword evidence="7 11" id="KW-1015">Disulfide bond</keyword>
<evidence type="ECO:0000256" key="3">
    <source>
        <dbReference type="ARBA" id="ARBA00022692"/>
    </source>
</evidence>
<feature type="transmembrane region" description="Helical" evidence="14">
    <location>
        <begin position="77"/>
        <end position="97"/>
    </location>
</feature>
<comment type="similarity">
    <text evidence="12">Belongs to the G-protein coupled receptor 1 family.</text>
</comment>
<dbReference type="GO" id="GO:0035025">
    <property type="term" value="P:positive regulation of Rho protein signal transduction"/>
    <property type="evidence" value="ECO:0007669"/>
    <property type="project" value="TreeGrafter"/>
</dbReference>
<dbReference type="PANTHER" id="PTHR24232">
    <property type="entry name" value="G-PROTEIN COUPLED RECEPTOR"/>
    <property type="match status" value="1"/>
</dbReference>
<feature type="region of interest" description="Disordered" evidence="13">
    <location>
        <begin position="360"/>
        <end position="387"/>
    </location>
</feature>
<evidence type="ECO:0000259" key="16">
    <source>
        <dbReference type="PROSITE" id="PS50262"/>
    </source>
</evidence>
<dbReference type="PRINTS" id="PR01428">
    <property type="entry name" value="PROTEASEAR"/>
</dbReference>
<accession>A0A6P8PNS1</accession>
<evidence type="ECO:0000256" key="5">
    <source>
        <dbReference type="ARBA" id="ARBA00023040"/>
    </source>
</evidence>
<keyword evidence="17" id="KW-1185">Reference proteome</keyword>
<dbReference type="GO" id="GO:0007200">
    <property type="term" value="P:phospholipase C-activating G protein-coupled receptor signaling pathway"/>
    <property type="evidence" value="ECO:0007669"/>
    <property type="project" value="TreeGrafter"/>
</dbReference>
<gene>
    <name evidence="18" type="primary">LOC117351745</name>
</gene>
<feature type="chain" id="PRO_5027828262" evidence="15">
    <location>
        <begin position="30"/>
        <end position="387"/>
    </location>
</feature>
<keyword evidence="6 14" id="KW-0472">Membrane</keyword>
<dbReference type="GeneID" id="117351745"/>
<dbReference type="PROSITE" id="PS00237">
    <property type="entry name" value="G_PROTEIN_RECEP_F1_1"/>
    <property type="match status" value="1"/>
</dbReference>
<dbReference type="AlphaFoldDB" id="A0A6P8PNS1"/>
<evidence type="ECO:0000256" key="15">
    <source>
        <dbReference type="SAM" id="SignalP"/>
    </source>
</evidence>
<keyword evidence="10 12" id="KW-0807">Transducer</keyword>
<evidence type="ECO:0000256" key="4">
    <source>
        <dbReference type="ARBA" id="ARBA00022989"/>
    </source>
</evidence>
<keyword evidence="8 12" id="KW-0675">Receptor</keyword>
<feature type="transmembrane region" description="Helical" evidence="14">
    <location>
        <begin position="187"/>
        <end position="208"/>
    </location>
</feature>
<feature type="transmembrane region" description="Helical" evidence="14">
    <location>
        <begin position="149"/>
        <end position="167"/>
    </location>
</feature>
<dbReference type="PROSITE" id="PS50262">
    <property type="entry name" value="G_PROTEIN_RECEP_F1_2"/>
    <property type="match status" value="1"/>
</dbReference>
<reference evidence="18" key="1">
    <citation type="submission" date="2025-08" db="UniProtKB">
        <authorList>
            <consortium name="RefSeq"/>
        </authorList>
    </citation>
    <scope>IDENTIFICATION</scope>
</reference>
<feature type="transmembrane region" description="Helical" evidence="14">
    <location>
        <begin position="315"/>
        <end position="338"/>
    </location>
</feature>
<evidence type="ECO:0000313" key="18">
    <source>
        <dbReference type="RefSeq" id="XP_033783405.1"/>
    </source>
</evidence>
<dbReference type="RefSeq" id="XP_033783405.1">
    <property type="nucleotide sequence ID" value="XM_033927514.1"/>
</dbReference>
<dbReference type="GO" id="GO:0007596">
    <property type="term" value="P:blood coagulation"/>
    <property type="evidence" value="ECO:0007669"/>
    <property type="project" value="InterPro"/>
</dbReference>
<dbReference type="InterPro" id="IPR003944">
    <property type="entry name" value="Prot_act_rcpt_4"/>
</dbReference>
<dbReference type="Pfam" id="PF00001">
    <property type="entry name" value="7tm_1"/>
    <property type="match status" value="1"/>
</dbReference>
<dbReference type="GO" id="GO:0015057">
    <property type="term" value="F:thrombin-activated receptor activity"/>
    <property type="evidence" value="ECO:0007669"/>
    <property type="project" value="InterPro"/>
</dbReference>
<dbReference type="Proteomes" id="UP000515159">
    <property type="component" value="Chromosome 18"/>
</dbReference>
<dbReference type="Gene3D" id="1.20.1070.10">
    <property type="entry name" value="Rhodopsin 7-helix transmembrane proteins"/>
    <property type="match status" value="1"/>
</dbReference>
<name>A0A6P8PNS1_GEOSA</name>
<dbReference type="KEGG" id="gsh:117351745"/>